<protein>
    <submittedName>
        <fullName evidence="2">Uncharacterized protein</fullName>
    </submittedName>
</protein>
<proteinExistence type="predicted"/>
<evidence type="ECO:0000313" key="3">
    <source>
        <dbReference type="Proteomes" id="UP001595075"/>
    </source>
</evidence>
<comment type="caution">
    <text evidence="2">The sequence shown here is derived from an EMBL/GenBank/DDBJ whole genome shotgun (WGS) entry which is preliminary data.</text>
</comment>
<feature type="chain" id="PRO_5047365532" evidence="1">
    <location>
        <begin position="19"/>
        <end position="131"/>
    </location>
</feature>
<organism evidence="2 3">
    <name type="scientific">Oculimacula yallundae</name>
    <dbReference type="NCBI Taxonomy" id="86028"/>
    <lineage>
        <taxon>Eukaryota</taxon>
        <taxon>Fungi</taxon>
        <taxon>Dikarya</taxon>
        <taxon>Ascomycota</taxon>
        <taxon>Pezizomycotina</taxon>
        <taxon>Leotiomycetes</taxon>
        <taxon>Helotiales</taxon>
        <taxon>Ploettnerulaceae</taxon>
        <taxon>Oculimacula</taxon>
    </lineage>
</organism>
<reference evidence="2 3" key="1">
    <citation type="journal article" date="2024" name="Commun. Biol.">
        <title>Comparative genomic analysis of thermophilic fungi reveals convergent evolutionary adaptations and gene losses.</title>
        <authorList>
            <person name="Steindorff A.S."/>
            <person name="Aguilar-Pontes M.V."/>
            <person name="Robinson A.J."/>
            <person name="Andreopoulos B."/>
            <person name="LaButti K."/>
            <person name="Kuo A."/>
            <person name="Mondo S."/>
            <person name="Riley R."/>
            <person name="Otillar R."/>
            <person name="Haridas S."/>
            <person name="Lipzen A."/>
            <person name="Grimwood J."/>
            <person name="Schmutz J."/>
            <person name="Clum A."/>
            <person name="Reid I.D."/>
            <person name="Moisan M.C."/>
            <person name="Butler G."/>
            <person name="Nguyen T.T.M."/>
            <person name="Dewar K."/>
            <person name="Conant G."/>
            <person name="Drula E."/>
            <person name="Henrissat B."/>
            <person name="Hansel C."/>
            <person name="Singer S."/>
            <person name="Hutchinson M.I."/>
            <person name="de Vries R.P."/>
            <person name="Natvig D.O."/>
            <person name="Powell A.J."/>
            <person name="Tsang A."/>
            <person name="Grigoriev I.V."/>
        </authorList>
    </citation>
    <scope>NUCLEOTIDE SEQUENCE [LARGE SCALE GENOMIC DNA]</scope>
    <source>
        <strain evidence="2 3">CBS 494.80</strain>
    </source>
</reference>
<keyword evidence="3" id="KW-1185">Reference proteome</keyword>
<sequence length="131" mass="13998">MQLTTILFLAIQATGILAATAGPEDFAPDFENSSVPPVEEWGNYTAFDASSSPLGKRNCWSGSPYGCDAGKKRCWKVCGDNGQWCWTARGDGGGDCVGKAALILRSVDVDVRVVGEWCWTNGGGRDCGEER</sequence>
<accession>A0ABR4BU85</accession>
<dbReference type="Proteomes" id="UP001595075">
    <property type="component" value="Unassembled WGS sequence"/>
</dbReference>
<keyword evidence="1" id="KW-0732">Signal</keyword>
<name>A0ABR4BU85_9HELO</name>
<evidence type="ECO:0000256" key="1">
    <source>
        <dbReference type="SAM" id="SignalP"/>
    </source>
</evidence>
<feature type="signal peptide" evidence="1">
    <location>
        <begin position="1"/>
        <end position="18"/>
    </location>
</feature>
<dbReference type="EMBL" id="JAZHXI010000019">
    <property type="protein sequence ID" value="KAL2061170.1"/>
    <property type="molecule type" value="Genomic_DNA"/>
</dbReference>
<gene>
    <name evidence="2" type="ORF">VTL71DRAFT_7443</name>
</gene>
<evidence type="ECO:0000313" key="2">
    <source>
        <dbReference type="EMBL" id="KAL2061170.1"/>
    </source>
</evidence>